<keyword evidence="3" id="KW-1185">Reference proteome</keyword>
<feature type="compositionally biased region" description="Polar residues" evidence="1">
    <location>
        <begin position="340"/>
        <end position="366"/>
    </location>
</feature>
<proteinExistence type="predicted"/>
<feature type="region of interest" description="Disordered" evidence="1">
    <location>
        <begin position="275"/>
        <end position="318"/>
    </location>
</feature>
<organism evidence="4">
    <name type="scientific">Echinostoma caproni</name>
    <dbReference type="NCBI Taxonomy" id="27848"/>
    <lineage>
        <taxon>Eukaryota</taxon>
        <taxon>Metazoa</taxon>
        <taxon>Spiralia</taxon>
        <taxon>Lophotrochozoa</taxon>
        <taxon>Platyhelminthes</taxon>
        <taxon>Trematoda</taxon>
        <taxon>Digenea</taxon>
        <taxon>Plagiorchiida</taxon>
        <taxon>Echinostomata</taxon>
        <taxon>Echinostomatoidea</taxon>
        <taxon>Echinostomatidae</taxon>
        <taxon>Echinostoma</taxon>
    </lineage>
</organism>
<feature type="compositionally biased region" description="Basic and acidic residues" evidence="1">
    <location>
        <begin position="1"/>
        <end position="11"/>
    </location>
</feature>
<feature type="region of interest" description="Disordered" evidence="1">
    <location>
        <begin position="1"/>
        <end position="24"/>
    </location>
</feature>
<evidence type="ECO:0000313" key="3">
    <source>
        <dbReference type="Proteomes" id="UP000272942"/>
    </source>
</evidence>
<evidence type="ECO:0000313" key="2">
    <source>
        <dbReference type="EMBL" id="VDP89670.1"/>
    </source>
</evidence>
<dbReference type="Proteomes" id="UP000272942">
    <property type="component" value="Unassembled WGS sequence"/>
</dbReference>
<sequence>ADKDCEVRESPDGSLPPPTVESVCDSNIPTTVTHHTQVMSAKSEHSQRRPIGRVPAPFLRRRQGISAWCSKIRRQGLPVSEPAEELRKRHNSNTLILPSRASSVASARLKDHSLVSRDASELHPTQQTALGDECHNDAGDLAEFEYLEEIAENSSFSSLTTSFVAKLGKTSLKDRLKRAEEKLGKISLNDTKNCAEHLSESCDQNASVPETVTRQAISPDRLPERSILAVLDKHRSRRNSEQLSLGADRTVDGILAENRGRKVARFQFVREQSLSREDRSFESDAGDTHAPDHEILPDGGEGKIPQQEDAVRGSVDFDDGNSWTCSASDLNEVVDRPKVSSAQDLSMTSVSHAGTTRNFESQQKNSESLDRDLLSRRGRRSSSRSPCTGSSIAKSRDHLNEFQPTRRNSSRPLSANTHMGSRSSCAARIGESSYEDELVNLADDFVDQLKRDPPASGRSAVNTQTVLRQWVSRLEAEVRRFRMENATLLKMRSERDESLRRLEVETKRFEEFKAREVRLFTEMKENEMRKLK</sequence>
<dbReference type="OrthoDB" id="6249531at2759"/>
<feature type="compositionally biased region" description="Basic and acidic residues" evidence="1">
    <location>
        <begin position="275"/>
        <end position="296"/>
    </location>
</feature>
<evidence type="ECO:0000256" key="1">
    <source>
        <dbReference type="SAM" id="MobiDB-lite"/>
    </source>
</evidence>
<dbReference type="WBParaSite" id="ECPE_0001243601-mRNA-1">
    <property type="protein sequence ID" value="ECPE_0001243601-mRNA-1"/>
    <property type="gene ID" value="ECPE_0001243601"/>
</dbReference>
<dbReference type="EMBL" id="UZAN01052777">
    <property type="protein sequence ID" value="VDP89670.1"/>
    <property type="molecule type" value="Genomic_DNA"/>
</dbReference>
<feature type="compositionally biased region" description="Polar residues" evidence="1">
    <location>
        <begin position="402"/>
        <end position="424"/>
    </location>
</feature>
<feature type="region of interest" description="Disordered" evidence="1">
    <location>
        <begin position="338"/>
        <end position="424"/>
    </location>
</feature>
<evidence type="ECO:0000313" key="4">
    <source>
        <dbReference type="WBParaSite" id="ECPE_0001243601-mRNA-1"/>
    </source>
</evidence>
<reference evidence="4" key="1">
    <citation type="submission" date="2016-06" db="UniProtKB">
        <authorList>
            <consortium name="WormBaseParasite"/>
        </authorList>
    </citation>
    <scope>IDENTIFICATION</scope>
</reference>
<name>A0A183AZL5_9TREM</name>
<protein>
    <submittedName>
        <fullName evidence="4">BMERB domain-containing protein</fullName>
    </submittedName>
</protein>
<dbReference type="AlphaFoldDB" id="A0A183AZL5"/>
<gene>
    <name evidence="2" type="ORF">ECPE_LOCUS12398</name>
</gene>
<reference evidence="2 3" key="2">
    <citation type="submission" date="2018-11" db="EMBL/GenBank/DDBJ databases">
        <authorList>
            <consortium name="Pathogen Informatics"/>
        </authorList>
    </citation>
    <scope>NUCLEOTIDE SEQUENCE [LARGE SCALE GENOMIC DNA]</scope>
    <source>
        <strain evidence="2 3">Egypt</strain>
    </source>
</reference>
<accession>A0A183AZL5</accession>